<protein>
    <recommendedName>
        <fullName evidence="3">IrrE N-terminal-like domain-containing protein</fullName>
    </recommendedName>
</protein>
<accession>A0ABY9MAF7</accession>
<gene>
    <name evidence="1" type="ORF">RAS12_30715</name>
</gene>
<evidence type="ECO:0008006" key="3">
    <source>
        <dbReference type="Google" id="ProtNLM"/>
    </source>
</evidence>
<keyword evidence="2" id="KW-1185">Reference proteome</keyword>
<dbReference type="EMBL" id="CP132977">
    <property type="protein sequence ID" value="WMD24007.1"/>
    <property type="molecule type" value="Genomic_DNA"/>
</dbReference>
<organism evidence="1 2">
    <name type="scientific">Achromobacter seleniivolatilans</name>
    <dbReference type="NCBI Taxonomy" id="3047478"/>
    <lineage>
        <taxon>Bacteria</taxon>
        <taxon>Pseudomonadati</taxon>
        <taxon>Pseudomonadota</taxon>
        <taxon>Betaproteobacteria</taxon>
        <taxon>Burkholderiales</taxon>
        <taxon>Alcaligenaceae</taxon>
        <taxon>Achromobacter</taxon>
    </lineage>
</organism>
<reference evidence="1 2" key="1">
    <citation type="submission" date="2023-08" db="EMBL/GenBank/DDBJ databases">
        <title>Achromobacter seleniivolatilans sp. nov., isolated from seleniferous soil.</title>
        <authorList>
            <person name="Zhang S."/>
            <person name="Li K."/>
            <person name="Peng J."/>
            <person name="Zhao Q."/>
            <person name="Wang H."/>
            <person name="Guo Y."/>
        </authorList>
    </citation>
    <scope>NUCLEOTIDE SEQUENCE [LARGE SCALE GENOMIC DNA]</scope>
    <source>
        <strain evidence="1 2">R39</strain>
        <plasmid evidence="1 2">unnamed</plasmid>
    </source>
</reference>
<proteinExistence type="predicted"/>
<name>A0ABY9MAF7_9BURK</name>
<geneLocation type="plasmid" evidence="1 2">
    <name>unnamed</name>
</geneLocation>
<sequence length="195" mass="21560">MTLIAKRIPNGYSWTLVTRLGDMLAKAEHAYGRRDQSYTLLGIEFREEDPQIWYPGNCGHIAIQITTDVINDMPMACYQLAHECVHLLSPTGERVVNAFEEGLATYFAHKYVQEEFGRYVPDSYASYAAAKNLVAELLALDSDAVKVLRRVEPTISKITAEQITVAYPSLNPATAAALAAPFEREAGGIQLAHAQ</sequence>
<evidence type="ECO:0000313" key="2">
    <source>
        <dbReference type="Proteomes" id="UP001234798"/>
    </source>
</evidence>
<dbReference type="RefSeq" id="WP_306951987.1">
    <property type="nucleotide sequence ID" value="NZ_CP132977.1"/>
</dbReference>
<evidence type="ECO:0000313" key="1">
    <source>
        <dbReference type="EMBL" id="WMD24007.1"/>
    </source>
</evidence>
<keyword evidence="1" id="KW-0614">Plasmid</keyword>
<dbReference type="Proteomes" id="UP001234798">
    <property type="component" value="Plasmid unnamed"/>
</dbReference>